<dbReference type="RefSeq" id="WP_103080553.1">
    <property type="nucleotide sequence ID" value="NZ_CP021850.1"/>
</dbReference>
<dbReference type="OrthoDB" id="1739449at2"/>
<dbReference type="Pfam" id="PF01789">
    <property type="entry name" value="PsbP"/>
    <property type="match status" value="1"/>
</dbReference>
<dbReference type="KEGG" id="cthd:CDO33_06650"/>
<proteinExistence type="predicted"/>
<dbReference type="InterPro" id="IPR002683">
    <property type="entry name" value="PsbP_C"/>
</dbReference>
<dbReference type="Gene3D" id="3.40.1000.10">
    <property type="entry name" value="Mog1/PsbP, alpha/beta/alpha sandwich"/>
    <property type="match status" value="1"/>
</dbReference>
<keyword evidence="1" id="KW-1133">Transmembrane helix</keyword>
<feature type="domain" description="PsbP C-terminal" evidence="2">
    <location>
        <begin position="86"/>
        <end position="229"/>
    </location>
</feature>
<dbReference type="InterPro" id="IPR016123">
    <property type="entry name" value="Mog1/PsbP_a/b/a-sand"/>
</dbReference>
<dbReference type="SUPFAM" id="SSF55724">
    <property type="entry name" value="Mog1p/PsbP-like"/>
    <property type="match status" value="1"/>
</dbReference>
<keyword evidence="1" id="KW-0472">Membrane</keyword>
<gene>
    <name evidence="3" type="ORF">CDQ84_04640</name>
</gene>
<protein>
    <recommendedName>
        <fullName evidence="2">PsbP C-terminal domain-containing protein</fullName>
    </recommendedName>
</protein>
<evidence type="ECO:0000313" key="3">
    <source>
        <dbReference type="EMBL" id="PNU00719.1"/>
    </source>
</evidence>
<reference evidence="3 4" key="1">
    <citation type="submission" date="2017-06" db="EMBL/GenBank/DDBJ databases">
        <title>Investigating the central metabolism of Clostridium thermosuccinogenes.</title>
        <authorList>
            <person name="Koendjbiharie J.G."/>
            <person name="van Kranenburg R."/>
        </authorList>
    </citation>
    <scope>NUCLEOTIDE SEQUENCE [LARGE SCALE GENOMIC DNA]</scope>
    <source>
        <strain evidence="3 4">DSM 5806</strain>
    </source>
</reference>
<evidence type="ECO:0000313" key="4">
    <source>
        <dbReference type="Proteomes" id="UP000236151"/>
    </source>
</evidence>
<organism evidence="3 4">
    <name type="scientific">Clostridium thermosuccinogenes</name>
    <dbReference type="NCBI Taxonomy" id="84032"/>
    <lineage>
        <taxon>Bacteria</taxon>
        <taxon>Bacillati</taxon>
        <taxon>Bacillota</taxon>
        <taxon>Clostridia</taxon>
        <taxon>Eubacteriales</taxon>
        <taxon>Clostridiaceae</taxon>
        <taxon>Clostridium</taxon>
    </lineage>
</organism>
<feature type="transmembrane region" description="Helical" evidence="1">
    <location>
        <begin position="12"/>
        <end position="34"/>
    </location>
</feature>
<dbReference type="AlphaFoldDB" id="A0A2K2FPL7"/>
<accession>A0A2K2FPL7</accession>
<evidence type="ECO:0000256" key="1">
    <source>
        <dbReference type="SAM" id="Phobius"/>
    </source>
</evidence>
<dbReference type="Proteomes" id="UP000236151">
    <property type="component" value="Unassembled WGS sequence"/>
</dbReference>
<comment type="caution">
    <text evidence="3">The sequence shown here is derived from an EMBL/GenBank/DDBJ whole genome shotgun (WGS) entry which is preliminary data.</text>
</comment>
<keyword evidence="4" id="KW-1185">Reference proteome</keyword>
<keyword evidence="1" id="KW-0812">Transmembrane</keyword>
<evidence type="ECO:0000259" key="2">
    <source>
        <dbReference type="Pfam" id="PF01789"/>
    </source>
</evidence>
<dbReference type="EMBL" id="NIOJ01000007">
    <property type="protein sequence ID" value="PNU00719.1"/>
    <property type="molecule type" value="Genomic_DNA"/>
</dbReference>
<name>A0A2K2FPL7_9CLOT</name>
<sequence>MFVIIVKNPRIKILMALMVIGLWVVMFAASNALFNKGLFFNITIDNCLTFSYPLRFKINNVFVGNEMVSEVIETGFSLKKPLSRKLKNFRIPEGKFSFLYPSSFTLSRKDFEGSDILYHIDFEDSTTASHGFVQVWEMPYPLEDFLEASKASFAQSYKFFNTKSIQVNGIPGYYWDYSVLGNDGKYYKGSEVFLKKDERMYRISYFLPENQWNKAQSDTFQNIVNSFKVES</sequence>